<reference evidence="2" key="1">
    <citation type="submission" date="2021-06" db="EMBL/GenBank/DDBJ databases">
        <authorList>
            <person name="Kallberg Y."/>
            <person name="Tangrot J."/>
            <person name="Rosling A."/>
        </authorList>
    </citation>
    <scope>NUCLEOTIDE SEQUENCE</scope>
    <source>
        <strain evidence="2">MA453B</strain>
    </source>
</reference>
<keyword evidence="3" id="KW-1185">Reference proteome</keyword>
<comment type="caution">
    <text evidence="2">The sequence shown here is derived from an EMBL/GenBank/DDBJ whole genome shotgun (WGS) entry which is preliminary data.</text>
</comment>
<proteinExistence type="predicted"/>
<accession>A0A9N9JAX5</accession>
<evidence type="ECO:0000313" key="3">
    <source>
        <dbReference type="Proteomes" id="UP000789405"/>
    </source>
</evidence>
<name>A0A9N9JAX5_9GLOM</name>
<evidence type="ECO:0000256" key="1">
    <source>
        <dbReference type="SAM" id="MobiDB-lite"/>
    </source>
</evidence>
<protein>
    <submittedName>
        <fullName evidence="2">16773_t:CDS:1</fullName>
    </submittedName>
</protein>
<gene>
    <name evidence="2" type="ORF">DERYTH_LOCUS18924</name>
</gene>
<evidence type="ECO:0000313" key="2">
    <source>
        <dbReference type="EMBL" id="CAG8773522.1"/>
    </source>
</evidence>
<feature type="non-terminal residue" evidence="2">
    <location>
        <position position="1"/>
    </location>
</feature>
<sequence length="84" mass="9509">RNTSTKTSEEYAMENAQLKSAAEENSMSKSSILQFKNDLQKQKSLMAKYKDRLNKIKYNARSKRQGGQQNESKSNDSSALSDNV</sequence>
<dbReference type="EMBL" id="CAJVPY010019937">
    <property type="protein sequence ID" value="CAG8773522.1"/>
    <property type="molecule type" value="Genomic_DNA"/>
</dbReference>
<dbReference type="Proteomes" id="UP000789405">
    <property type="component" value="Unassembled WGS sequence"/>
</dbReference>
<organism evidence="2 3">
    <name type="scientific">Dentiscutata erythropus</name>
    <dbReference type="NCBI Taxonomy" id="1348616"/>
    <lineage>
        <taxon>Eukaryota</taxon>
        <taxon>Fungi</taxon>
        <taxon>Fungi incertae sedis</taxon>
        <taxon>Mucoromycota</taxon>
        <taxon>Glomeromycotina</taxon>
        <taxon>Glomeromycetes</taxon>
        <taxon>Diversisporales</taxon>
        <taxon>Gigasporaceae</taxon>
        <taxon>Dentiscutata</taxon>
    </lineage>
</organism>
<feature type="compositionally biased region" description="Polar residues" evidence="1">
    <location>
        <begin position="65"/>
        <end position="84"/>
    </location>
</feature>
<dbReference type="AlphaFoldDB" id="A0A9N9JAX5"/>
<dbReference type="OrthoDB" id="3197614at2759"/>
<feature type="region of interest" description="Disordered" evidence="1">
    <location>
        <begin position="58"/>
        <end position="84"/>
    </location>
</feature>